<dbReference type="GO" id="GO:0042407">
    <property type="term" value="P:cristae formation"/>
    <property type="evidence" value="ECO:0007669"/>
    <property type="project" value="TreeGrafter"/>
</dbReference>
<dbReference type="Pfam" id="PF11875">
    <property type="entry name" value="DnaJ-like_C11_C"/>
    <property type="match status" value="1"/>
</dbReference>
<dbReference type="OMA" id="QLDKHTM"/>
<dbReference type="FunCoup" id="A0A1X2H7C1">
    <property type="interactions" value="312"/>
</dbReference>
<reference evidence="5 6" key="1">
    <citation type="submission" date="2016-07" db="EMBL/GenBank/DDBJ databases">
        <title>Pervasive Adenine N6-methylation of Active Genes in Fungi.</title>
        <authorList>
            <consortium name="DOE Joint Genome Institute"/>
            <person name="Mondo S.J."/>
            <person name="Dannebaum R.O."/>
            <person name="Kuo R.C."/>
            <person name="Labutti K."/>
            <person name="Haridas S."/>
            <person name="Kuo A."/>
            <person name="Salamov A."/>
            <person name="Ahrendt S.R."/>
            <person name="Lipzen A."/>
            <person name="Sullivan W."/>
            <person name="Andreopoulos W.B."/>
            <person name="Clum A."/>
            <person name="Lindquist E."/>
            <person name="Daum C."/>
            <person name="Ramamoorthy G.K."/>
            <person name="Gryganskyi A."/>
            <person name="Culley D."/>
            <person name="Magnuson J.K."/>
            <person name="James T.Y."/>
            <person name="O'Malley M.A."/>
            <person name="Stajich J.E."/>
            <person name="Spatafora J.W."/>
            <person name="Visel A."/>
            <person name="Grigoriev I.V."/>
        </authorList>
    </citation>
    <scope>NUCLEOTIDE SEQUENCE [LARGE SCALE GENOMIC DNA]</scope>
    <source>
        <strain evidence="5 6">NRRL 2496</strain>
    </source>
</reference>
<dbReference type="AlphaFoldDB" id="A0A1X2H7C1"/>
<dbReference type="EMBL" id="MCGN01000007">
    <property type="protein sequence ID" value="ORY94459.1"/>
    <property type="molecule type" value="Genomic_DNA"/>
</dbReference>
<dbReference type="InterPro" id="IPR052243">
    <property type="entry name" value="Mito_inner_membrane_organizer"/>
</dbReference>
<organism evidence="5 6">
    <name type="scientific">Syncephalastrum racemosum</name>
    <name type="common">Filamentous fungus</name>
    <dbReference type="NCBI Taxonomy" id="13706"/>
    <lineage>
        <taxon>Eukaryota</taxon>
        <taxon>Fungi</taxon>
        <taxon>Fungi incertae sedis</taxon>
        <taxon>Mucoromycota</taxon>
        <taxon>Mucoromycotina</taxon>
        <taxon>Mucoromycetes</taxon>
        <taxon>Mucorales</taxon>
        <taxon>Syncephalastraceae</taxon>
        <taxon>Syncephalastrum</taxon>
    </lineage>
</organism>
<name>A0A1X2H7C1_SYNRA</name>
<dbReference type="InterPro" id="IPR018253">
    <property type="entry name" value="DnaJ_domain_CS"/>
</dbReference>
<gene>
    <name evidence="5" type="ORF">BCR43DRAFT_494057</name>
</gene>
<proteinExistence type="predicted"/>
<comment type="subcellular location">
    <subcellularLocation>
        <location evidence="1">Membrane</location>
    </subcellularLocation>
</comment>
<comment type="caution">
    <text evidence="5">The sequence shown here is derived from an EMBL/GenBank/DDBJ whole genome shotgun (WGS) entry which is preliminary data.</text>
</comment>
<evidence type="ECO:0000256" key="1">
    <source>
        <dbReference type="ARBA" id="ARBA00004370"/>
    </source>
</evidence>
<sequence length="603" mass="67596">MDPYDYNFDSRSIPEEDLGDDDLAQLEKELMPQPNDYYGVLNVSRNVTPEELKESYKKLCRFFHPDKHNNAENKKLAEARFQVIQKAYEVLNDPTKRAIYDTYGEEGLQAKWEVGTKYKTSDELQEEYEKQAKKEREQQLENLVHSRGEVQLSLDASGVFDPYEPPVFAGFGQPAPPPKKGPFHALTRLQTQQLFMRHSFETQVGPQTRAILGGSMLSRGGVGGGNIIGTIRHTFSPKLSGEASTTLLHPRVLAAKMYYNPSSDSFVNGVAQTRTLYAPPVLTMTAGRRLYASTTGYVTYRTGEWSLLGWGGDVSRKMDRSSAAVGIATNKKDTNYSVELQTGIVASHIAVEYTRKMPRQIQLRLSGVISTAGGLTASVGGDQKVTEHTRVGMSLECGVPSGVQVKFRVSRLGQKVVVPIILSPEFDLRLVFFGAVVPVSIAVALDQGIMKPRRRRQVKEKIRQLREEHAEYLAMRKQEALDGQKLMQEVAGRKRSQEESKRDGLVIVRAWYGNVEKLGDALDEETELPEDVIDVTVVIQALVNESRVTIPSGHSKTNILGFYDPCLGERKQLRIHYRFQHRLHVVTVEDKAALICPMRSHLC</sequence>
<dbReference type="InterPro" id="IPR036869">
    <property type="entry name" value="J_dom_sf"/>
</dbReference>
<dbReference type="Proteomes" id="UP000242180">
    <property type="component" value="Unassembled WGS sequence"/>
</dbReference>
<evidence type="ECO:0000256" key="2">
    <source>
        <dbReference type="ARBA" id="ARBA00023136"/>
    </source>
</evidence>
<keyword evidence="2" id="KW-0472">Membrane</keyword>
<dbReference type="Pfam" id="PF22774">
    <property type="entry name" value="DNAJC11_beta-barrel"/>
    <property type="match status" value="1"/>
</dbReference>
<evidence type="ECO:0000313" key="6">
    <source>
        <dbReference type="Proteomes" id="UP000242180"/>
    </source>
</evidence>
<protein>
    <recommendedName>
        <fullName evidence="4">J domain-containing protein</fullName>
    </recommendedName>
</protein>
<dbReference type="InParanoid" id="A0A1X2H7C1"/>
<keyword evidence="6" id="KW-1185">Reference proteome</keyword>
<dbReference type="SMART" id="SM00271">
    <property type="entry name" value="DnaJ"/>
    <property type="match status" value="1"/>
</dbReference>
<dbReference type="PANTHER" id="PTHR44157">
    <property type="entry name" value="DNAJ HOMOLOG SUBFAMILY C MEMBER 11"/>
    <property type="match status" value="1"/>
</dbReference>
<dbReference type="GO" id="GO:0016020">
    <property type="term" value="C:membrane"/>
    <property type="evidence" value="ECO:0007669"/>
    <property type="project" value="UniProtKB-SubCell"/>
</dbReference>
<dbReference type="InterPro" id="IPR055225">
    <property type="entry name" value="DNAJC11-like_beta-barrel"/>
</dbReference>
<dbReference type="InterPro" id="IPR001623">
    <property type="entry name" value="DnaJ_domain"/>
</dbReference>
<dbReference type="CDD" id="cd06257">
    <property type="entry name" value="DnaJ"/>
    <property type="match status" value="1"/>
</dbReference>
<accession>A0A1X2H7C1</accession>
<dbReference type="SUPFAM" id="SSF46565">
    <property type="entry name" value="Chaperone J-domain"/>
    <property type="match status" value="1"/>
</dbReference>
<dbReference type="PROSITE" id="PS50076">
    <property type="entry name" value="DNAJ_2"/>
    <property type="match status" value="1"/>
</dbReference>
<dbReference type="PROSITE" id="PS00636">
    <property type="entry name" value="DNAJ_1"/>
    <property type="match status" value="1"/>
</dbReference>
<evidence type="ECO:0000259" key="4">
    <source>
        <dbReference type="PROSITE" id="PS50076"/>
    </source>
</evidence>
<evidence type="ECO:0000313" key="5">
    <source>
        <dbReference type="EMBL" id="ORY94459.1"/>
    </source>
</evidence>
<evidence type="ECO:0000256" key="3">
    <source>
        <dbReference type="ARBA" id="ARBA00023186"/>
    </source>
</evidence>
<dbReference type="GO" id="GO:0005739">
    <property type="term" value="C:mitochondrion"/>
    <property type="evidence" value="ECO:0007669"/>
    <property type="project" value="GOC"/>
</dbReference>
<dbReference type="Gene3D" id="1.10.287.110">
    <property type="entry name" value="DnaJ domain"/>
    <property type="match status" value="1"/>
</dbReference>
<feature type="domain" description="J" evidence="4">
    <location>
        <begin position="36"/>
        <end position="104"/>
    </location>
</feature>
<dbReference type="PANTHER" id="PTHR44157:SF1">
    <property type="entry name" value="DNAJ HOMOLOG SUBFAMILY C MEMBER 11"/>
    <property type="match status" value="1"/>
</dbReference>
<keyword evidence="3" id="KW-0143">Chaperone</keyword>
<dbReference type="Pfam" id="PF00226">
    <property type="entry name" value="DnaJ"/>
    <property type="match status" value="1"/>
</dbReference>
<dbReference type="OrthoDB" id="10250354at2759"/>
<dbReference type="STRING" id="13706.A0A1X2H7C1"/>
<dbReference type="InterPro" id="IPR024586">
    <property type="entry name" value="DnaJ-like_C11_C"/>
</dbReference>
<dbReference type="PRINTS" id="PR00625">
    <property type="entry name" value="JDOMAIN"/>
</dbReference>